<evidence type="ECO:0000313" key="9">
    <source>
        <dbReference type="EMBL" id="GHA02051.1"/>
    </source>
</evidence>
<evidence type="ECO:0000256" key="3">
    <source>
        <dbReference type="ARBA" id="ARBA00022448"/>
    </source>
</evidence>
<keyword evidence="10" id="KW-1185">Reference proteome</keyword>
<feature type="transmembrane region" description="Helical" evidence="8">
    <location>
        <begin position="53"/>
        <end position="82"/>
    </location>
</feature>
<evidence type="ECO:0000313" key="10">
    <source>
        <dbReference type="Proteomes" id="UP000614811"/>
    </source>
</evidence>
<accession>A0A918VJW1</accession>
<dbReference type="GO" id="GO:0005886">
    <property type="term" value="C:plasma membrane"/>
    <property type="evidence" value="ECO:0007669"/>
    <property type="project" value="UniProtKB-SubCell"/>
</dbReference>
<organism evidence="9 10">
    <name type="scientific">Arenicella chitinivorans</name>
    <dbReference type="NCBI Taxonomy" id="1329800"/>
    <lineage>
        <taxon>Bacteria</taxon>
        <taxon>Pseudomonadati</taxon>
        <taxon>Pseudomonadota</taxon>
        <taxon>Gammaproteobacteria</taxon>
        <taxon>Arenicellales</taxon>
        <taxon>Arenicellaceae</taxon>
        <taxon>Arenicella</taxon>
    </lineage>
</organism>
<dbReference type="PANTHER" id="PTHR34979:SF1">
    <property type="entry name" value="INNER MEMBRANE PROTEIN YGAZ"/>
    <property type="match status" value="1"/>
</dbReference>
<reference evidence="9" key="1">
    <citation type="journal article" date="2014" name="Int. J. Syst. Evol. Microbiol.">
        <title>Complete genome sequence of Corynebacterium casei LMG S-19264T (=DSM 44701T), isolated from a smear-ripened cheese.</title>
        <authorList>
            <consortium name="US DOE Joint Genome Institute (JGI-PGF)"/>
            <person name="Walter F."/>
            <person name="Albersmeier A."/>
            <person name="Kalinowski J."/>
            <person name="Ruckert C."/>
        </authorList>
    </citation>
    <scope>NUCLEOTIDE SEQUENCE</scope>
    <source>
        <strain evidence="9">KCTC 12711</strain>
    </source>
</reference>
<keyword evidence="3" id="KW-0813">Transport</keyword>
<evidence type="ECO:0000256" key="1">
    <source>
        <dbReference type="ARBA" id="ARBA00004651"/>
    </source>
</evidence>
<comment type="similarity">
    <text evidence="2">Belongs to the AzlC family.</text>
</comment>
<keyword evidence="6 8" id="KW-1133">Transmembrane helix</keyword>
<gene>
    <name evidence="9" type="ORF">GCM10008090_09120</name>
</gene>
<proteinExistence type="inferred from homology"/>
<dbReference type="EMBL" id="BMXA01000001">
    <property type="protein sequence ID" value="GHA02051.1"/>
    <property type="molecule type" value="Genomic_DNA"/>
</dbReference>
<keyword evidence="7 8" id="KW-0472">Membrane</keyword>
<keyword evidence="4" id="KW-1003">Cell membrane</keyword>
<dbReference type="GO" id="GO:1903785">
    <property type="term" value="P:L-valine transmembrane transport"/>
    <property type="evidence" value="ECO:0007669"/>
    <property type="project" value="TreeGrafter"/>
</dbReference>
<name>A0A918VJW1_9GAMM</name>
<feature type="transmembrane region" description="Helical" evidence="8">
    <location>
        <begin position="163"/>
        <end position="181"/>
    </location>
</feature>
<protein>
    <submittedName>
        <fullName evidence="9">Branched-chain amino acid ABC transporter permease</fullName>
    </submittedName>
</protein>
<evidence type="ECO:0000256" key="2">
    <source>
        <dbReference type="ARBA" id="ARBA00010735"/>
    </source>
</evidence>
<comment type="subcellular location">
    <subcellularLocation>
        <location evidence="1">Cell membrane</location>
        <topology evidence="1">Multi-pass membrane protein</topology>
    </subcellularLocation>
</comment>
<feature type="transmembrane region" description="Helical" evidence="8">
    <location>
        <begin position="21"/>
        <end position="41"/>
    </location>
</feature>
<evidence type="ECO:0000256" key="6">
    <source>
        <dbReference type="ARBA" id="ARBA00022989"/>
    </source>
</evidence>
<sequence>MLCDASARYVIWRAVLDTLPLSVAVIPWGILTGALTIQVGFSPLAAQCMSLLVFAGAAQLSAITLVGGGSSILSIYASGFVISSRHLLYSITFRQHVQHLPLRWRLAIAFVLTDEMFAVSEAHTANTGTFSPSFALASGFSFYLVWNLATLLGIIAGESFGHLESLGLDFAIAATFIAMTFDQVRKMPVAMTMLVSGVLAVFLQPVLPDSYLIFAALAGMVVGYLLDSDVAPT</sequence>
<evidence type="ECO:0000256" key="7">
    <source>
        <dbReference type="ARBA" id="ARBA00023136"/>
    </source>
</evidence>
<keyword evidence="5 8" id="KW-0812">Transmembrane</keyword>
<feature type="transmembrane region" description="Helical" evidence="8">
    <location>
        <begin position="134"/>
        <end position="156"/>
    </location>
</feature>
<comment type="caution">
    <text evidence="9">The sequence shown here is derived from an EMBL/GenBank/DDBJ whole genome shotgun (WGS) entry which is preliminary data.</text>
</comment>
<dbReference type="AlphaFoldDB" id="A0A918VJW1"/>
<dbReference type="InterPro" id="IPR011606">
    <property type="entry name" value="Brnchd-chn_aa_trnsp_permease"/>
</dbReference>
<evidence type="ECO:0000256" key="5">
    <source>
        <dbReference type="ARBA" id="ARBA00022692"/>
    </source>
</evidence>
<evidence type="ECO:0000256" key="8">
    <source>
        <dbReference type="SAM" id="Phobius"/>
    </source>
</evidence>
<dbReference type="Proteomes" id="UP000614811">
    <property type="component" value="Unassembled WGS sequence"/>
</dbReference>
<dbReference type="PANTHER" id="PTHR34979">
    <property type="entry name" value="INNER MEMBRANE PROTEIN YGAZ"/>
    <property type="match status" value="1"/>
</dbReference>
<dbReference type="RefSeq" id="WP_189398803.1">
    <property type="nucleotide sequence ID" value="NZ_BMXA01000001.1"/>
</dbReference>
<reference evidence="9" key="2">
    <citation type="submission" date="2020-09" db="EMBL/GenBank/DDBJ databases">
        <authorList>
            <person name="Sun Q."/>
            <person name="Kim S."/>
        </authorList>
    </citation>
    <scope>NUCLEOTIDE SEQUENCE</scope>
    <source>
        <strain evidence="9">KCTC 12711</strain>
    </source>
</reference>
<dbReference type="Pfam" id="PF03591">
    <property type="entry name" value="AzlC"/>
    <property type="match status" value="1"/>
</dbReference>
<evidence type="ECO:0000256" key="4">
    <source>
        <dbReference type="ARBA" id="ARBA00022475"/>
    </source>
</evidence>